<feature type="signal peptide" evidence="1">
    <location>
        <begin position="1"/>
        <end position="31"/>
    </location>
</feature>
<reference evidence="2 3" key="1">
    <citation type="submission" date="2019-03" db="EMBL/GenBank/DDBJ databases">
        <title>Genomic Encyclopedia of Type Strains, Phase IV (KMG-IV): sequencing the most valuable type-strain genomes for metagenomic binning, comparative biology and taxonomic classification.</title>
        <authorList>
            <person name="Goeker M."/>
        </authorList>
    </citation>
    <scope>NUCLEOTIDE SEQUENCE [LARGE SCALE GENOMIC DNA]</scope>
    <source>
        <strain evidence="2 3">DSM 25903</strain>
    </source>
</reference>
<evidence type="ECO:0000313" key="2">
    <source>
        <dbReference type="EMBL" id="TDR94042.1"/>
    </source>
</evidence>
<evidence type="ECO:0008006" key="4">
    <source>
        <dbReference type="Google" id="ProtNLM"/>
    </source>
</evidence>
<sequence>MVGHRTRRGATCRLASICLLAVVLGSGGRGAAAEDGVAPFGDLALRYDPEVWDVAARPDGFTASCRRPDCRGRLVRGEVLAACEGMGSIREEGAREPVPARWLESRGLSWDVRLWYRGCRNAHPRSIVACTEAGGRAYRVAARLLDCRTAPLYGSEERIMDLIRQIGPR</sequence>
<evidence type="ECO:0000313" key="3">
    <source>
        <dbReference type="Proteomes" id="UP000295122"/>
    </source>
</evidence>
<dbReference type="EMBL" id="SNZR01000011">
    <property type="protein sequence ID" value="TDR94042.1"/>
    <property type="molecule type" value="Genomic_DNA"/>
</dbReference>
<dbReference type="Proteomes" id="UP000295122">
    <property type="component" value="Unassembled WGS sequence"/>
</dbReference>
<keyword evidence="1" id="KW-0732">Signal</keyword>
<comment type="caution">
    <text evidence="2">The sequence shown here is derived from an EMBL/GenBank/DDBJ whole genome shotgun (WGS) entry which is preliminary data.</text>
</comment>
<feature type="chain" id="PRO_5020427023" description="Endonuclease YncB(Thermonuclease family)" evidence="1">
    <location>
        <begin position="32"/>
        <end position="169"/>
    </location>
</feature>
<gene>
    <name evidence="2" type="ORF">EV668_1313</name>
</gene>
<keyword evidence="3" id="KW-1185">Reference proteome</keyword>
<accession>A0A4R7C7U0</accession>
<name>A0A4R7C7U0_9HYPH</name>
<protein>
    <recommendedName>
        <fullName evidence="4">Endonuclease YncB(Thermonuclease family)</fullName>
    </recommendedName>
</protein>
<proteinExistence type="predicted"/>
<organism evidence="2 3">
    <name type="scientific">Enterovirga rhinocerotis</name>
    <dbReference type="NCBI Taxonomy" id="1339210"/>
    <lineage>
        <taxon>Bacteria</taxon>
        <taxon>Pseudomonadati</taxon>
        <taxon>Pseudomonadota</taxon>
        <taxon>Alphaproteobacteria</taxon>
        <taxon>Hyphomicrobiales</taxon>
        <taxon>Methylobacteriaceae</taxon>
        <taxon>Enterovirga</taxon>
    </lineage>
</organism>
<dbReference type="RefSeq" id="WP_133768985.1">
    <property type="nucleotide sequence ID" value="NZ_SNZR01000011.1"/>
</dbReference>
<dbReference type="AlphaFoldDB" id="A0A4R7C7U0"/>
<evidence type="ECO:0000256" key="1">
    <source>
        <dbReference type="SAM" id="SignalP"/>
    </source>
</evidence>